<dbReference type="AlphaFoldDB" id="U9TGH0"/>
<gene>
    <name evidence="1" type="ORF">GLOINDRAFT_334160</name>
</gene>
<dbReference type="EMBL" id="KI295701">
    <property type="protein sequence ID" value="ESA02456.1"/>
    <property type="molecule type" value="Genomic_DNA"/>
</dbReference>
<protein>
    <submittedName>
        <fullName evidence="1">Uncharacterized protein</fullName>
    </submittedName>
</protein>
<accession>U9TGH0</accession>
<dbReference type="HOGENOM" id="CLU_2980278_0_0_1"/>
<reference evidence="1" key="1">
    <citation type="submission" date="2013-07" db="EMBL/GenBank/DDBJ databases">
        <title>The genome of an arbuscular mycorrhizal fungus provides insights into the evolution of the oldest plant symbiosis.</title>
        <authorList>
            <consortium name="DOE Joint Genome Institute"/>
            <person name="Tisserant E."/>
            <person name="Malbreil M."/>
            <person name="Kuo A."/>
            <person name="Kohler A."/>
            <person name="Symeonidi A."/>
            <person name="Balestrini R."/>
            <person name="Charron P."/>
            <person name="Duensing N."/>
            <person name="Frei-dit-Frey N."/>
            <person name="Gianinazzi-Pearson V."/>
            <person name="Gilbert B."/>
            <person name="Handa Y."/>
            <person name="Hijri M."/>
            <person name="Kaul R."/>
            <person name="Kawaguchi M."/>
            <person name="Krajinski F."/>
            <person name="Lammers P."/>
            <person name="Lapierre D."/>
            <person name="Masclaux F.G."/>
            <person name="Murat C."/>
            <person name="Morin E."/>
            <person name="Ndikumana S."/>
            <person name="Pagni M."/>
            <person name="Petitpierre D."/>
            <person name="Requena N."/>
            <person name="Rosikiewicz P."/>
            <person name="Riley R."/>
            <person name="Saito K."/>
            <person name="San Clemente H."/>
            <person name="Shapiro H."/>
            <person name="van Tuinen D."/>
            <person name="Becard G."/>
            <person name="Bonfante P."/>
            <person name="Paszkowski U."/>
            <person name="Shachar-Hill Y."/>
            <person name="Young J.P."/>
            <person name="Sanders I.R."/>
            <person name="Henrissat B."/>
            <person name="Rensing S.A."/>
            <person name="Grigoriev I.V."/>
            <person name="Corradi N."/>
            <person name="Roux C."/>
            <person name="Martin F."/>
        </authorList>
    </citation>
    <scope>NUCLEOTIDE SEQUENCE</scope>
    <source>
        <strain evidence="1">DAOM 197198</strain>
    </source>
</reference>
<sequence>MRTTTNSLGGESSNGNRCVATPQLVLTQSSFTNRFFHPQHIHPSVFFYPINRFLSLPY</sequence>
<proteinExistence type="predicted"/>
<evidence type="ECO:0000313" key="1">
    <source>
        <dbReference type="EMBL" id="ESA02456.1"/>
    </source>
</evidence>
<name>U9TGH0_RHIID</name>
<organism evidence="1">
    <name type="scientific">Rhizophagus irregularis (strain DAOM 181602 / DAOM 197198 / MUCL 43194)</name>
    <name type="common">Arbuscular mycorrhizal fungus</name>
    <name type="synonym">Glomus intraradices</name>
    <dbReference type="NCBI Taxonomy" id="747089"/>
    <lineage>
        <taxon>Eukaryota</taxon>
        <taxon>Fungi</taxon>
        <taxon>Fungi incertae sedis</taxon>
        <taxon>Mucoromycota</taxon>
        <taxon>Glomeromycotina</taxon>
        <taxon>Glomeromycetes</taxon>
        <taxon>Glomerales</taxon>
        <taxon>Glomeraceae</taxon>
        <taxon>Rhizophagus</taxon>
    </lineage>
</organism>